<dbReference type="RefSeq" id="WP_207986328.1">
    <property type="nucleotide sequence ID" value="NZ_CP071794.1"/>
</dbReference>
<evidence type="ECO:0000256" key="4">
    <source>
        <dbReference type="ARBA" id="ARBA00023136"/>
    </source>
</evidence>
<keyword evidence="2 5" id="KW-0812">Transmembrane</keyword>
<feature type="transmembrane region" description="Helical" evidence="5">
    <location>
        <begin position="97"/>
        <end position="119"/>
    </location>
</feature>
<dbReference type="EMBL" id="CP071794">
    <property type="protein sequence ID" value="QTD54494.1"/>
    <property type="molecule type" value="Genomic_DNA"/>
</dbReference>
<reference evidence="7 8" key="1">
    <citation type="submission" date="2021-03" db="EMBL/GenBank/DDBJ databases">
        <title>Complete genome of Parasphingorhabdus_sp.JHSY0214.</title>
        <authorList>
            <person name="Yoo J.H."/>
            <person name="Bae J.W."/>
        </authorList>
    </citation>
    <scope>NUCLEOTIDE SEQUENCE [LARGE SCALE GENOMIC DNA]</scope>
    <source>
        <strain evidence="7 8">JHSY0214</strain>
    </source>
</reference>
<comment type="subcellular location">
    <subcellularLocation>
        <location evidence="1">Membrane</location>
        <topology evidence="1">Multi-pass membrane protein</topology>
    </subcellularLocation>
</comment>
<evidence type="ECO:0000313" key="8">
    <source>
        <dbReference type="Proteomes" id="UP000663923"/>
    </source>
</evidence>
<feature type="transmembrane region" description="Helical" evidence="5">
    <location>
        <begin position="125"/>
        <end position="144"/>
    </location>
</feature>
<gene>
    <name evidence="7" type="ORF">J4G78_09320</name>
</gene>
<accession>A0ABX7T1U2</accession>
<evidence type="ECO:0000313" key="7">
    <source>
        <dbReference type="EMBL" id="QTD54494.1"/>
    </source>
</evidence>
<dbReference type="Proteomes" id="UP000663923">
    <property type="component" value="Chromosome"/>
</dbReference>
<feature type="transmembrane region" description="Helical" evidence="5">
    <location>
        <begin position="63"/>
        <end position="85"/>
    </location>
</feature>
<dbReference type="InterPro" id="IPR007267">
    <property type="entry name" value="GtrA_DPMS_TM"/>
</dbReference>
<evidence type="ECO:0000256" key="1">
    <source>
        <dbReference type="ARBA" id="ARBA00004141"/>
    </source>
</evidence>
<sequence>MVMERSGQDRRSTVGIWVGNLPGPLALFNRFSITRYLLASIVSLAFDVALFMVLVAFATDPGWSSAAGYSAGIIVHWLISSSFVFPGKTRQGAALQLQRIGFIGTAVLGLGITVSIVSWLTEMGVVPVLAKGAAVFVSFFVVYLTRKFGVFR</sequence>
<organism evidence="7 8">
    <name type="scientific">Parasphingorhabdus cellanae</name>
    <dbReference type="NCBI Taxonomy" id="2806553"/>
    <lineage>
        <taxon>Bacteria</taxon>
        <taxon>Pseudomonadati</taxon>
        <taxon>Pseudomonadota</taxon>
        <taxon>Alphaproteobacteria</taxon>
        <taxon>Sphingomonadales</taxon>
        <taxon>Sphingomonadaceae</taxon>
        <taxon>Parasphingorhabdus</taxon>
    </lineage>
</organism>
<name>A0ABX7T1U2_9SPHN</name>
<keyword evidence="8" id="KW-1185">Reference proteome</keyword>
<feature type="domain" description="GtrA/DPMS transmembrane" evidence="6">
    <location>
        <begin position="35"/>
        <end position="151"/>
    </location>
</feature>
<dbReference type="Pfam" id="PF04138">
    <property type="entry name" value="GtrA_DPMS_TM"/>
    <property type="match status" value="1"/>
</dbReference>
<evidence type="ECO:0000256" key="5">
    <source>
        <dbReference type="SAM" id="Phobius"/>
    </source>
</evidence>
<keyword evidence="4 5" id="KW-0472">Membrane</keyword>
<evidence type="ECO:0000256" key="3">
    <source>
        <dbReference type="ARBA" id="ARBA00022989"/>
    </source>
</evidence>
<evidence type="ECO:0000256" key="2">
    <source>
        <dbReference type="ARBA" id="ARBA00022692"/>
    </source>
</evidence>
<protein>
    <submittedName>
        <fullName evidence="7">GtrA family protein</fullName>
    </submittedName>
</protein>
<feature type="transmembrane region" description="Helical" evidence="5">
    <location>
        <begin position="36"/>
        <end position="57"/>
    </location>
</feature>
<keyword evidence="3 5" id="KW-1133">Transmembrane helix</keyword>
<evidence type="ECO:0000259" key="6">
    <source>
        <dbReference type="Pfam" id="PF04138"/>
    </source>
</evidence>
<proteinExistence type="predicted"/>